<dbReference type="InterPro" id="IPR044206">
    <property type="entry name" value="EGC1/2"/>
</dbReference>
<keyword evidence="3" id="KW-0732">Signal</keyword>
<dbReference type="EnsemblPlants" id="LPERR09G09890.1">
    <property type="protein sequence ID" value="LPERR09G09890.1"/>
    <property type="gene ID" value="LPERR09G09890"/>
</dbReference>
<evidence type="ECO:0000313" key="7">
    <source>
        <dbReference type="Proteomes" id="UP000032180"/>
    </source>
</evidence>
<dbReference type="HOGENOM" id="CLU_112218_2_0_1"/>
<keyword evidence="4" id="KW-0812">Transmembrane</keyword>
<dbReference type="InterPro" id="IPR036908">
    <property type="entry name" value="RlpA-like_sf"/>
</dbReference>
<dbReference type="SMART" id="SM00837">
    <property type="entry name" value="DPBB_1"/>
    <property type="match status" value="1"/>
</dbReference>
<evidence type="ECO:0000256" key="3">
    <source>
        <dbReference type="ARBA" id="ARBA00022729"/>
    </source>
</evidence>
<accession>A0A0D9XEQ6</accession>
<protein>
    <recommendedName>
        <fullName evidence="5">Expansin-like EG45 domain-containing protein</fullName>
    </recommendedName>
</protein>
<organism evidence="6 7">
    <name type="scientific">Leersia perrieri</name>
    <dbReference type="NCBI Taxonomy" id="77586"/>
    <lineage>
        <taxon>Eukaryota</taxon>
        <taxon>Viridiplantae</taxon>
        <taxon>Streptophyta</taxon>
        <taxon>Embryophyta</taxon>
        <taxon>Tracheophyta</taxon>
        <taxon>Spermatophyta</taxon>
        <taxon>Magnoliopsida</taxon>
        <taxon>Liliopsida</taxon>
        <taxon>Poales</taxon>
        <taxon>Poaceae</taxon>
        <taxon>BOP clade</taxon>
        <taxon>Oryzoideae</taxon>
        <taxon>Oryzeae</taxon>
        <taxon>Oryzinae</taxon>
        <taxon>Leersia</taxon>
    </lineage>
</organism>
<name>A0A0D9XEQ6_9ORYZ</name>
<feature type="domain" description="Expansin-like EG45" evidence="5">
    <location>
        <begin position="55"/>
        <end position="164"/>
    </location>
</feature>
<dbReference type="eggNOG" id="ENOG502S1DA">
    <property type="taxonomic scope" value="Eukaryota"/>
</dbReference>
<dbReference type="PANTHER" id="PTHR47295:SF2">
    <property type="entry name" value="EG45-LIKE DOMAIN CONTAINING PROTEIN 1-RELATED"/>
    <property type="match status" value="1"/>
</dbReference>
<evidence type="ECO:0000256" key="4">
    <source>
        <dbReference type="SAM" id="Phobius"/>
    </source>
</evidence>
<evidence type="ECO:0000259" key="5">
    <source>
        <dbReference type="PROSITE" id="PS50842"/>
    </source>
</evidence>
<dbReference type="CDD" id="cd22269">
    <property type="entry name" value="DPBB_EG45-like"/>
    <property type="match status" value="1"/>
</dbReference>
<evidence type="ECO:0000256" key="1">
    <source>
        <dbReference type="ARBA" id="ARBA00004613"/>
    </source>
</evidence>
<keyword evidence="4" id="KW-0472">Membrane</keyword>
<dbReference type="GO" id="GO:0048046">
    <property type="term" value="C:apoplast"/>
    <property type="evidence" value="ECO:0007669"/>
    <property type="project" value="InterPro"/>
</dbReference>
<evidence type="ECO:0000313" key="6">
    <source>
        <dbReference type="EnsemblPlants" id="LPERR09G09890.1"/>
    </source>
</evidence>
<comment type="subcellular location">
    <subcellularLocation>
        <location evidence="1">Secreted</location>
    </subcellularLocation>
</comment>
<keyword evidence="4" id="KW-1133">Transmembrane helix</keyword>
<dbReference type="Gene3D" id="2.40.40.10">
    <property type="entry name" value="RlpA-like domain"/>
    <property type="match status" value="1"/>
</dbReference>
<dbReference type="GO" id="GO:0009627">
    <property type="term" value="P:systemic acquired resistance"/>
    <property type="evidence" value="ECO:0007669"/>
    <property type="project" value="InterPro"/>
</dbReference>
<dbReference type="STRING" id="77586.A0A0D9XEQ6"/>
<dbReference type="InterPro" id="IPR007112">
    <property type="entry name" value="Expansin/allergen_DPBB_dom"/>
</dbReference>
<feature type="transmembrane region" description="Helical" evidence="4">
    <location>
        <begin position="36"/>
        <end position="55"/>
    </location>
</feature>
<dbReference type="FunFam" id="2.40.40.10:FF:000005">
    <property type="entry name" value="Barwin-related endoglucanase"/>
    <property type="match status" value="1"/>
</dbReference>
<dbReference type="PROSITE" id="PS50842">
    <property type="entry name" value="EXPANSIN_EG45"/>
    <property type="match status" value="1"/>
</dbReference>
<dbReference type="InterPro" id="IPR009009">
    <property type="entry name" value="RlpA-like_DPBB"/>
</dbReference>
<dbReference type="PANTHER" id="PTHR47295">
    <property type="entry name" value="EG45-LIKE DOMAIN CONTAINING PROTEIN 1-RELATED"/>
    <property type="match status" value="1"/>
</dbReference>
<keyword evidence="7" id="KW-1185">Reference proteome</keyword>
<keyword evidence="2" id="KW-0964">Secreted</keyword>
<evidence type="ECO:0000256" key="2">
    <source>
        <dbReference type="ARBA" id="ARBA00022525"/>
    </source>
</evidence>
<dbReference type="SUPFAM" id="SSF50685">
    <property type="entry name" value="Barwin-like endoglucanases"/>
    <property type="match status" value="1"/>
</dbReference>
<sequence>MTMMPQMTSVVMATVIGLAMVSLVAGISGTATFYTPPYILVMVIVASLAMISLVAGTSGTATFYTPPYTPSACTGFQDEGPQIAAASDAFWGGGAACGKRLAVTCTGATNQGVPQPCTGQTVTVKVVDYCPTGSCRATIDLSQEAFAAIANPDAGKILVEYHEV</sequence>
<dbReference type="AlphaFoldDB" id="A0A0D9XEQ6"/>
<dbReference type="Gramene" id="LPERR09G09890.1">
    <property type="protein sequence ID" value="LPERR09G09890.1"/>
    <property type="gene ID" value="LPERR09G09890"/>
</dbReference>
<dbReference type="Pfam" id="PF03330">
    <property type="entry name" value="DPBB_1"/>
    <property type="match status" value="1"/>
</dbReference>
<reference evidence="7" key="2">
    <citation type="submission" date="2013-12" db="EMBL/GenBank/DDBJ databases">
        <authorList>
            <person name="Yu Y."/>
            <person name="Lee S."/>
            <person name="de Baynast K."/>
            <person name="Wissotski M."/>
            <person name="Liu L."/>
            <person name="Talag J."/>
            <person name="Goicoechea J."/>
            <person name="Angelova A."/>
            <person name="Jetty R."/>
            <person name="Kudrna D."/>
            <person name="Golser W."/>
            <person name="Rivera L."/>
            <person name="Zhang J."/>
            <person name="Wing R."/>
        </authorList>
    </citation>
    <scope>NUCLEOTIDE SEQUENCE</scope>
</reference>
<proteinExistence type="predicted"/>
<reference evidence="6" key="3">
    <citation type="submission" date="2015-04" db="UniProtKB">
        <authorList>
            <consortium name="EnsemblPlants"/>
        </authorList>
    </citation>
    <scope>IDENTIFICATION</scope>
</reference>
<dbReference type="Proteomes" id="UP000032180">
    <property type="component" value="Chromosome 9"/>
</dbReference>
<reference evidence="6 7" key="1">
    <citation type="submission" date="2012-08" db="EMBL/GenBank/DDBJ databases">
        <title>Oryza genome evolution.</title>
        <authorList>
            <person name="Wing R.A."/>
        </authorList>
    </citation>
    <scope>NUCLEOTIDE SEQUENCE</scope>
</reference>